<keyword evidence="2" id="KW-1185">Reference proteome</keyword>
<dbReference type="EMBL" id="CAJVPV010003201">
    <property type="protein sequence ID" value="CAG8545890.1"/>
    <property type="molecule type" value="Genomic_DNA"/>
</dbReference>
<reference evidence="1" key="1">
    <citation type="submission" date="2021-06" db="EMBL/GenBank/DDBJ databases">
        <authorList>
            <person name="Kallberg Y."/>
            <person name="Tangrot J."/>
            <person name="Rosling A."/>
        </authorList>
    </citation>
    <scope>NUCLEOTIDE SEQUENCE</scope>
    <source>
        <strain evidence="1">CL551</strain>
    </source>
</reference>
<name>A0A9N9AZ28_9GLOM</name>
<evidence type="ECO:0000313" key="1">
    <source>
        <dbReference type="EMBL" id="CAG8545890.1"/>
    </source>
</evidence>
<accession>A0A9N9AZ28</accession>
<gene>
    <name evidence="1" type="ORF">AMORRO_LOCUS5347</name>
</gene>
<sequence length="53" mass="6032">MEKKKPMKVALKCLNNSQNISNEFLDEDGAVIGFGQIPNLQDKLRKMKTLKII</sequence>
<evidence type="ECO:0000313" key="2">
    <source>
        <dbReference type="Proteomes" id="UP000789342"/>
    </source>
</evidence>
<proteinExistence type="predicted"/>
<dbReference type="AlphaFoldDB" id="A0A9N9AZ28"/>
<organism evidence="1 2">
    <name type="scientific">Acaulospora morrowiae</name>
    <dbReference type="NCBI Taxonomy" id="94023"/>
    <lineage>
        <taxon>Eukaryota</taxon>
        <taxon>Fungi</taxon>
        <taxon>Fungi incertae sedis</taxon>
        <taxon>Mucoromycota</taxon>
        <taxon>Glomeromycotina</taxon>
        <taxon>Glomeromycetes</taxon>
        <taxon>Diversisporales</taxon>
        <taxon>Acaulosporaceae</taxon>
        <taxon>Acaulospora</taxon>
    </lineage>
</organism>
<protein>
    <submittedName>
        <fullName evidence="1">10789_t:CDS:1</fullName>
    </submittedName>
</protein>
<dbReference type="Proteomes" id="UP000789342">
    <property type="component" value="Unassembled WGS sequence"/>
</dbReference>
<comment type="caution">
    <text evidence="1">The sequence shown here is derived from an EMBL/GenBank/DDBJ whole genome shotgun (WGS) entry which is preliminary data.</text>
</comment>